<keyword evidence="2" id="KW-1185">Reference proteome</keyword>
<organism evidence="1 2">
    <name type="scientific">Runella defluvii</name>
    <dbReference type="NCBI Taxonomy" id="370973"/>
    <lineage>
        <taxon>Bacteria</taxon>
        <taxon>Pseudomonadati</taxon>
        <taxon>Bacteroidota</taxon>
        <taxon>Cytophagia</taxon>
        <taxon>Cytophagales</taxon>
        <taxon>Spirosomataceae</taxon>
        <taxon>Runella</taxon>
    </lineage>
</organism>
<comment type="caution">
    <text evidence="1">The sequence shown here is derived from an EMBL/GenBank/DDBJ whole genome shotgun (WGS) entry which is preliminary data.</text>
</comment>
<gene>
    <name evidence="1" type="ORF">FHS57_004236</name>
</gene>
<reference evidence="1 2" key="1">
    <citation type="submission" date="2020-08" db="EMBL/GenBank/DDBJ databases">
        <title>Genomic Encyclopedia of Type Strains, Phase IV (KMG-IV): sequencing the most valuable type-strain genomes for metagenomic binning, comparative biology and taxonomic classification.</title>
        <authorList>
            <person name="Goeker M."/>
        </authorList>
    </citation>
    <scope>NUCLEOTIDE SEQUENCE [LARGE SCALE GENOMIC DNA]</scope>
    <source>
        <strain evidence="1 2">DSM 17976</strain>
    </source>
</reference>
<dbReference type="Proteomes" id="UP000541352">
    <property type="component" value="Unassembled WGS sequence"/>
</dbReference>
<evidence type="ECO:0000313" key="1">
    <source>
        <dbReference type="EMBL" id="MBB3840216.1"/>
    </source>
</evidence>
<accession>A0A7W5ZNP3</accession>
<evidence type="ECO:0000313" key="2">
    <source>
        <dbReference type="Proteomes" id="UP000541352"/>
    </source>
</evidence>
<dbReference type="RefSeq" id="WP_183977054.1">
    <property type="nucleotide sequence ID" value="NZ_JACIBY010000010.1"/>
</dbReference>
<sequence length="212" mass="23949">MKKLLIFGLIISSVMGCKTTEIAPAEQLTNSIWTGFFKYKPVRENDNRQFVLTQCFAVSFLPNGVFKFYEALGESGGTWVLGEDNVITITQTNKNILKFEYNPASQALTFKSLTGAPDEWTASNMELSDVAKTSKMENVKWNYPYAGNYIIIKKDNFNDSYFETVTGKQSIQRFKTVIIQSGRVFIYRNNDEMYNTTATGPTTGISIQLIKS</sequence>
<dbReference type="AlphaFoldDB" id="A0A7W5ZNP3"/>
<name>A0A7W5ZNP3_9BACT</name>
<dbReference type="EMBL" id="JACIBY010000010">
    <property type="protein sequence ID" value="MBB3840216.1"/>
    <property type="molecule type" value="Genomic_DNA"/>
</dbReference>
<protein>
    <submittedName>
        <fullName evidence="1">Uncharacterized protein</fullName>
    </submittedName>
</protein>
<dbReference type="PROSITE" id="PS51257">
    <property type="entry name" value="PROKAR_LIPOPROTEIN"/>
    <property type="match status" value="1"/>
</dbReference>
<proteinExistence type="predicted"/>